<dbReference type="EMBL" id="RBNR01000105">
    <property type="protein sequence ID" value="RML45327.1"/>
    <property type="molecule type" value="Genomic_DNA"/>
</dbReference>
<accession>A0A3M2W1A3</accession>
<dbReference type="AlphaFoldDB" id="A0A3M2W1A3"/>
<feature type="non-terminal residue" evidence="1">
    <location>
        <position position="58"/>
    </location>
</feature>
<dbReference type="RefSeq" id="WP_122292424.1">
    <property type="nucleotide sequence ID" value="NZ_RBNR01000105.1"/>
</dbReference>
<evidence type="ECO:0000313" key="1">
    <source>
        <dbReference type="EMBL" id="RML45327.1"/>
    </source>
</evidence>
<sequence length="58" mass="6458">MKELKDLVDHREPALPLVEEMLADASVNYQLLPSSAESSRVLTRLQVTTRSTLGTIAY</sequence>
<organism evidence="1 2">
    <name type="scientific">Pseudomonas syringae pv. ribicola</name>
    <dbReference type="NCBI Taxonomy" id="55398"/>
    <lineage>
        <taxon>Bacteria</taxon>
        <taxon>Pseudomonadati</taxon>
        <taxon>Pseudomonadota</taxon>
        <taxon>Gammaproteobacteria</taxon>
        <taxon>Pseudomonadales</taxon>
        <taxon>Pseudomonadaceae</taxon>
        <taxon>Pseudomonas</taxon>
    </lineage>
</organism>
<proteinExistence type="predicted"/>
<name>A0A3M2W1A3_PSESI</name>
<reference evidence="1 2" key="1">
    <citation type="submission" date="2018-08" db="EMBL/GenBank/DDBJ databases">
        <title>Recombination of ecologically and evolutionarily significant loci maintains genetic cohesion in the Pseudomonas syringae species complex.</title>
        <authorList>
            <person name="Dillon M."/>
            <person name="Thakur S."/>
            <person name="Almeida R.N.D."/>
            <person name="Weir B.S."/>
            <person name="Guttman D.S."/>
        </authorList>
    </citation>
    <scope>NUCLEOTIDE SEQUENCE [LARGE SCALE GENOMIC DNA]</scope>
    <source>
        <strain evidence="1 2">ICMP 3883</strain>
    </source>
</reference>
<protein>
    <submittedName>
        <fullName evidence="1">Uncharacterized protein</fullName>
    </submittedName>
</protein>
<dbReference type="Proteomes" id="UP000280292">
    <property type="component" value="Unassembled WGS sequence"/>
</dbReference>
<dbReference type="Pfam" id="PF10946">
    <property type="entry name" value="DUF2625"/>
    <property type="match status" value="1"/>
</dbReference>
<evidence type="ECO:0000313" key="2">
    <source>
        <dbReference type="Proteomes" id="UP000280292"/>
    </source>
</evidence>
<comment type="caution">
    <text evidence="1">The sequence shown here is derived from an EMBL/GenBank/DDBJ whole genome shotgun (WGS) entry which is preliminary data.</text>
</comment>
<dbReference type="InterPro" id="IPR021239">
    <property type="entry name" value="DUF2625"/>
</dbReference>
<gene>
    <name evidence="1" type="ORF">ALQ95_04639</name>
</gene>